<proteinExistence type="predicted"/>
<reference evidence="2" key="1">
    <citation type="submission" date="2022-11" db="UniProtKB">
        <authorList>
            <consortium name="WormBaseParasite"/>
        </authorList>
    </citation>
    <scope>IDENTIFICATION</scope>
</reference>
<dbReference type="AlphaFoldDB" id="A0A915JRF7"/>
<keyword evidence="1" id="KW-1185">Reference proteome</keyword>
<accession>A0A915JRF7</accession>
<sequence length="100" mass="11027">MAATKIGVMLQLIIPYDVALFFRKAMREIVNRTGNSFGNFIGLAQESLDVLSVVVDVNSVAAGRERDSVWCLSNRGMFSSVDNMLSQLRATNVQFIPGEQ</sequence>
<organism evidence="1 2">
    <name type="scientific">Romanomermis culicivorax</name>
    <name type="common">Nematode worm</name>
    <dbReference type="NCBI Taxonomy" id="13658"/>
    <lineage>
        <taxon>Eukaryota</taxon>
        <taxon>Metazoa</taxon>
        <taxon>Ecdysozoa</taxon>
        <taxon>Nematoda</taxon>
        <taxon>Enoplea</taxon>
        <taxon>Dorylaimia</taxon>
        <taxon>Mermithida</taxon>
        <taxon>Mermithoidea</taxon>
        <taxon>Mermithidae</taxon>
        <taxon>Romanomermis</taxon>
    </lineage>
</organism>
<evidence type="ECO:0000313" key="2">
    <source>
        <dbReference type="WBParaSite" id="nRc.2.0.1.t28679-RA"/>
    </source>
</evidence>
<dbReference type="Proteomes" id="UP000887565">
    <property type="component" value="Unplaced"/>
</dbReference>
<name>A0A915JRF7_ROMCU</name>
<dbReference type="WBParaSite" id="nRc.2.0.1.t28679-RA">
    <property type="protein sequence ID" value="nRc.2.0.1.t28679-RA"/>
    <property type="gene ID" value="nRc.2.0.1.g28679"/>
</dbReference>
<evidence type="ECO:0000313" key="1">
    <source>
        <dbReference type="Proteomes" id="UP000887565"/>
    </source>
</evidence>
<protein>
    <submittedName>
        <fullName evidence="2">Uncharacterized protein</fullName>
    </submittedName>
</protein>